<feature type="signal peptide" evidence="2">
    <location>
        <begin position="1"/>
        <end position="19"/>
    </location>
</feature>
<dbReference type="InterPro" id="IPR012674">
    <property type="entry name" value="Calycin"/>
</dbReference>
<evidence type="ECO:0000259" key="3">
    <source>
        <dbReference type="Pfam" id="PF08212"/>
    </source>
</evidence>
<dbReference type="RefSeq" id="XP_022474863.1">
    <property type="nucleotide sequence ID" value="XM_022618553.1"/>
</dbReference>
<evidence type="ECO:0000313" key="5">
    <source>
        <dbReference type="Proteomes" id="UP000176998"/>
    </source>
</evidence>
<dbReference type="InterPro" id="IPR022271">
    <property type="entry name" value="Lipocalin_ApoD"/>
</dbReference>
<feature type="domain" description="Lipocalin/cytosolic fatty-acid binding" evidence="3">
    <location>
        <begin position="114"/>
        <end position="223"/>
    </location>
</feature>
<protein>
    <submittedName>
        <fullName evidence="4">Lipocalin-like domain-containing protein</fullName>
    </submittedName>
</protein>
<name>A0A1G4B8D4_9PEZI</name>
<dbReference type="Proteomes" id="UP000176998">
    <property type="component" value="Unassembled WGS sequence"/>
</dbReference>
<dbReference type="GO" id="GO:0005737">
    <property type="term" value="C:cytoplasm"/>
    <property type="evidence" value="ECO:0007669"/>
    <property type="project" value="TreeGrafter"/>
</dbReference>
<dbReference type="EMBL" id="MJBS01000054">
    <property type="protein sequence ID" value="OHE97710.1"/>
    <property type="molecule type" value="Genomic_DNA"/>
</dbReference>
<dbReference type="STRING" id="1209926.A0A1G4B8D4"/>
<dbReference type="GO" id="GO:0000302">
    <property type="term" value="P:response to reactive oxygen species"/>
    <property type="evidence" value="ECO:0007669"/>
    <property type="project" value="TreeGrafter"/>
</dbReference>
<dbReference type="GeneID" id="34560063"/>
<evidence type="ECO:0000256" key="1">
    <source>
        <dbReference type="ARBA" id="ARBA00006889"/>
    </source>
</evidence>
<gene>
    <name evidence="4" type="ORF">CORC01_06915</name>
</gene>
<dbReference type="PANTHER" id="PTHR10612">
    <property type="entry name" value="APOLIPOPROTEIN D"/>
    <property type="match status" value="1"/>
</dbReference>
<dbReference type="InterPro" id="IPR047202">
    <property type="entry name" value="Lipocalin_Blc-like_dom"/>
</dbReference>
<dbReference type="PANTHER" id="PTHR10612:SF34">
    <property type="entry name" value="APOLIPOPROTEIN D"/>
    <property type="match status" value="1"/>
</dbReference>
<organism evidence="4 5">
    <name type="scientific">Colletotrichum orchidophilum</name>
    <dbReference type="NCBI Taxonomy" id="1209926"/>
    <lineage>
        <taxon>Eukaryota</taxon>
        <taxon>Fungi</taxon>
        <taxon>Dikarya</taxon>
        <taxon>Ascomycota</taxon>
        <taxon>Pezizomycotina</taxon>
        <taxon>Sordariomycetes</taxon>
        <taxon>Hypocreomycetidae</taxon>
        <taxon>Glomerellales</taxon>
        <taxon>Glomerellaceae</taxon>
        <taxon>Colletotrichum</taxon>
    </lineage>
</organism>
<keyword evidence="2" id="KW-0732">Signal</keyword>
<dbReference type="Gene3D" id="2.40.128.20">
    <property type="match status" value="1"/>
</dbReference>
<evidence type="ECO:0000313" key="4">
    <source>
        <dbReference type="EMBL" id="OHE97710.1"/>
    </source>
</evidence>
<keyword evidence="5" id="KW-1185">Reference proteome</keyword>
<accession>A0A1G4B8D4</accession>
<dbReference type="OrthoDB" id="565904at2759"/>
<comment type="caution">
    <text evidence="4">The sequence shown here is derived from an EMBL/GenBank/DDBJ whole genome shotgun (WGS) entry which is preliminary data.</text>
</comment>
<dbReference type="Pfam" id="PF08212">
    <property type="entry name" value="Lipocalin_2"/>
    <property type="match status" value="1"/>
</dbReference>
<dbReference type="AlphaFoldDB" id="A0A1G4B8D4"/>
<feature type="chain" id="PRO_5013433385" evidence="2">
    <location>
        <begin position="20"/>
        <end position="231"/>
    </location>
</feature>
<sequence>MMRPSTLSTILSCASVASAVAVTNDTSTSPSIPNVVQSTWDGQCFYPTPDAAFDLESYLGRWYQVAGTVAPFTAGCKCIFAQYSLNVRAPSLILDALPHSPHLRTDRLMMVGDTQDNGTVKVNNTCEAGGRAINILGTAAPAEPSYGAKGVLRVQFPGQPGPDCAGPNYIVQDYTPDFALVQASNFTTLFVLSRRRNPEDAVLNAWIARAGQLGSNLEDVVKTDQTGCQFT</sequence>
<evidence type="ECO:0000256" key="2">
    <source>
        <dbReference type="PIRNR" id="PIRNR036893"/>
    </source>
</evidence>
<dbReference type="SUPFAM" id="SSF50814">
    <property type="entry name" value="Lipocalins"/>
    <property type="match status" value="1"/>
</dbReference>
<dbReference type="PIRSF" id="PIRSF036893">
    <property type="entry name" value="Lipocalin_ApoD"/>
    <property type="match status" value="1"/>
</dbReference>
<comment type="similarity">
    <text evidence="1 2">Belongs to the calycin superfamily. Lipocalin family.</text>
</comment>
<proteinExistence type="inferred from homology"/>
<reference evidence="4 5" key="1">
    <citation type="submission" date="2016-09" db="EMBL/GenBank/DDBJ databases">
        <authorList>
            <person name="Capua I."/>
            <person name="De Benedictis P."/>
            <person name="Joannis T."/>
            <person name="Lombin L.H."/>
            <person name="Cattoli G."/>
        </authorList>
    </citation>
    <scope>NUCLEOTIDE SEQUENCE [LARGE SCALE GENOMIC DNA]</scope>
    <source>
        <strain evidence="4 5">IMI 309357</strain>
    </source>
</reference>
<dbReference type="InterPro" id="IPR000566">
    <property type="entry name" value="Lipocln_cytosolic_FA-bd_dom"/>
</dbReference>
<dbReference type="GO" id="GO:0006629">
    <property type="term" value="P:lipid metabolic process"/>
    <property type="evidence" value="ECO:0007669"/>
    <property type="project" value="TreeGrafter"/>
</dbReference>
<dbReference type="CDD" id="cd19438">
    <property type="entry name" value="lipocalin_Blc-like"/>
    <property type="match status" value="1"/>
</dbReference>